<evidence type="ECO:0000313" key="1">
    <source>
        <dbReference type="EMBL" id="MBJ6121067.1"/>
    </source>
</evidence>
<evidence type="ECO:0000313" key="2">
    <source>
        <dbReference type="Proteomes" id="UP000640426"/>
    </source>
</evidence>
<sequence>MTEHPRDIPAREAEDEAIIRAALRETGLDAIAGGMGGSLQAELALQAELRDANDDDEAEPDAIVTR</sequence>
<accession>A0ABS0XM20</accession>
<proteinExistence type="predicted"/>
<protein>
    <submittedName>
        <fullName evidence="1">Uncharacterized protein</fullName>
    </submittedName>
</protein>
<dbReference type="EMBL" id="JAELXS010000002">
    <property type="protein sequence ID" value="MBJ6121067.1"/>
    <property type="molecule type" value="Genomic_DNA"/>
</dbReference>
<dbReference type="RefSeq" id="WP_199035612.1">
    <property type="nucleotide sequence ID" value="NZ_JAELXS010000002.1"/>
</dbReference>
<keyword evidence="2" id="KW-1185">Reference proteome</keyword>
<dbReference type="Proteomes" id="UP000640426">
    <property type="component" value="Unassembled WGS sequence"/>
</dbReference>
<gene>
    <name evidence="1" type="ORF">JAO74_04580</name>
</gene>
<organism evidence="1 2">
    <name type="scientific">Sphingomonas mollis</name>
    <dbReference type="NCBI Taxonomy" id="2795726"/>
    <lineage>
        <taxon>Bacteria</taxon>
        <taxon>Pseudomonadati</taxon>
        <taxon>Pseudomonadota</taxon>
        <taxon>Alphaproteobacteria</taxon>
        <taxon>Sphingomonadales</taxon>
        <taxon>Sphingomonadaceae</taxon>
        <taxon>Sphingomonas</taxon>
    </lineage>
</organism>
<reference evidence="2" key="1">
    <citation type="submission" date="2020-12" db="EMBL/GenBank/DDBJ databases">
        <title>Hymenobacter sp.</title>
        <authorList>
            <person name="Kim M.K."/>
        </authorList>
    </citation>
    <scope>NUCLEOTIDE SEQUENCE [LARGE SCALE GENOMIC DNA]</scope>
    <source>
        <strain evidence="2">BT553</strain>
    </source>
</reference>
<comment type="caution">
    <text evidence="1">The sequence shown here is derived from an EMBL/GenBank/DDBJ whole genome shotgun (WGS) entry which is preliminary data.</text>
</comment>
<name>A0ABS0XM20_9SPHN</name>